<reference evidence="1 2" key="1">
    <citation type="submission" date="2021-06" db="EMBL/GenBank/DDBJ databases">
        <title>Caerostris extrusa draft genome.</title>
        <authorList>
            <person name="Kono N."/>
            <person name="Arakawa K."/>
        </authorList>
    </citation>
    <scope>NUCLEOTIDE SEQUENCE [LARGE SCALE GENOMIC DNA]</scope>
</reference>
<sequence length="95" mass="10567">MKKGFSTSLAKIQNITTVKLKLPSTLLVEDTDMKIIQLSCTSKESHLHVGEVIIELPSTSTKSLSQFHTKGQDMVSHSRHGLYCLAKNSIRRSQV</sequence>
<dbReference type="AlphaFoldDB" id="A0AAV4XG68"/>
<dbReference type="Proteomes" id="UP001054945">
    <property type="component" value="Unassembled WGS sequence"/>
</dbReference>
<comment type="caution">
    <text evidence="1">The sequence shown here is derived from an EMBL/GenBank/DDBJ whole genome shotgun (WGS) entry which is preliminary data.</text>
</comment>
<name>A0AAV4XG68_CAEEX</name>
<dbReference type="EMBL" id="BPLR01017681">
    <property type="protein sequence ID" value="GIY93624.1"/>
    <property type="molecule type" value="Genomic_DNA"/>
</dbReference>
<evidence type="ECO:0000313" key="1">
    <source>
        <dbReference type="EMBL" id="GIY93624.1"/>
    </source>
</evidence>
<evidence type="ECO:0000313" key="2">
    <source>
        <dbReference type="Proteomes" id="UP001054945"/>
    </source>
</evidence>
<accession>A0AAV4XG68</accession>
<protein>
    <submittedName>
        <fullName evidence="1">Uncharacterized protein</fullName>
    </submittedName>
</protein>
<gene>
    <name evidence="1" type="ORF">CEXT_250061</name>
</gene>
<keyword evidence="2" id="KW-1185">Reference proteome</keyword>
<proteinExistence type="predicted"/>
<organism evidence="1 2">
    <name type="scientific">Caerostris extrusa</name>
    <name type="common">Bark spider</name>
    <name type="synonym">Caerostris bankana</name>
    <dbReference type="NCBI Taxonomy" id="172846"/>
    <lineage>
        <taxon>Eukaryota</taxon>
        <taxon>Metazoa</taxon>
        <taxon>Ecdysozoa</taxon>
        <taxon>Arthropoda</taxon>
        <taxon>Chelicerata</taxon>
        <taxon>Arachnida</taxon>
        <taxon>Araneae</taxon>
        <taxon>Araneomorphae</taxon>
        <taxon>Entelegynae</taxon>
        <taxon>Araneoidea</taxon>
        <taxon>Araneidae</taxon>
        <taxon>Caerostris</taxon>
    </lineage>
</organism>